<dbReference type="Gene3D" id="3.90.1150.10">
    <property type="entry name" value="Aspartate Aminotransferase, domain 1"/>
    <property type="match status" value="1"/>
</dbReference>
<dbReference type="GO" id="GO:0030170">
    <property type="term" value="F:pyridoxal phosphate binding"/>
    <property type="evidence" value="ECO:0007669"/>
    <property type="project" value="TreeGrafter"/>
</dbReference>
<dbReference type="InterPro" id="IPR015421">
    <property type="entry name" value="PyrdxlP-dep_Trfase_major"/>
</dbReference>
<dbReference type="STRING" id="1798392.A3A79_04995"/>
<comment type="similarity">
    <text evidence="1">Belongs to the DegT/DnrJ/EryC1 family.</text>
</comment>
<dbReference type="Proteomes" id="UP000178759">
    <property type="component" value="Unassembled WGS sequence"/>
</dbReference>
<dbReference type="SUPFAM" id="SSF53383">
    <property type="entry name" value="PLP-dependent transferases"/>
    <property type="match status" value="1"/>
</dbReference>
<dbReference type="InterPro" id="IPR000653">
    <property type="entry name" value="DegT/StrS_aminotransferase"/>
</dbReference>
<keyword evidence="1" id="KW-0663">Pyridoxal phosphate</keyword>
<proteinExistence type="inferred from homology"/>
<dbReference type="InterPro" id="IPR015422">
    <property type="entry name" value="PyrdxlP-dep_Trfase_small"/>
</dbReference>
<protein>
    <recommendedName>
        <fullName evidence="4">DegT/DnrJ/EryC1/StrS aminotransferase</fullName>
    </recommendedName>
</protein>
<sequence>MIPLIKSTFHQEKSTKEKISQFIRKNSHLSMADECAKFEKNFSKYQERKHCVMVNSGSSANLAIIQALLNLGKIKKGDMVGFSALTWSTNVMPLIQLGLTPIPIDIELSTLNVSSRTLLAAIKKYPLRMLFLTNLLGFCDDIDVIQRVCQKRNILLIEDNCESLGTIYKKKKLGNYGYASTFSFYVGHHMSTIEGGAICTDNESLATMLRIVRAHGWDRNLSFVKQKEIRNKFKVNSTFYSRYTFYELGYNFRPTEISGFIGNVQLRYIEKIISRRQANFLRMAIPIYQKTDRYYPIRFEHIERLSNFAVPVVCRSAAIRDELVRRCERVVEIRPIVGGDITNQPFYKKYMGQYAQTFRHSNARMVHERGLYFGNNPQLTKKDMDTIVKIFTR</sequence>
<accession>A0A1F6AJ71</accession>
<name>A0A1F6AJ71_9BACT</name>
<evidence type="ECO:0000313" key="2">
    <source>
        <dbReference type="EMBL" id="OGG24512.1"/>
    </source>
</evidence>
<dbReference type="PANTHER" id="PTHR30244">
    <property type="entry name" value="TRANSAMINASE"/>
    <property type="match status" value="1"/>
</dbReference>
<comment type="caution">
    <text evidence="2">The sequence shown here is derived from an EMBL/GenBank/DDBJ whole genome shotgun (WGS) entry which is preliminary data.</text>
</comment>
<evidence type="ECO:0000256" key="1">
    <source>
        <dbReference type="RuleBase" id="RU004508"/>
    </source>
</evidence>
<reference evidence="2 3" key="1">
    <citation type="journal article" date="2016" name="Nat. Commun.">
        <title>Thousands of microbial genomes shed light on interconnected biogeochemical processes in an aquifer system.</title>
        <authorList>
            <person name="Anantharaman K."/>
            <person name="Brown C.T."/>
            <person name="Hug L.A."/>
            <person name="Sharon I."/>
            <person name="Castelle C.J."/>
            <person name="Probst A.J."/>
            <person name="Thomas B.C."/>
            <person name="Singh A."/>
            <person name="Wilkins M.J."/>
            <person name="Karaoz U."/>
            <person name="Brodie E.L."/>
            <person name="Williams K.H."/>
            <person name="Hubbard S.S."/>
            <person name="Banfield J.F."/>
        </authorList>
    </citation>
    <scope>NUCLEOTIDE SEQUENCE [LARGE SCALE GENOMIC DNA]</scope>
</reference>
<dbReference type="PIRSF" id="PIRSF000390">
    <property type="entry name" value="PLP_StrS"/>
    <property type="match status" value="1"/>
</dbReference>
<dbReference type="Pfam" id="PF01041">
    <property type="entry name" value="DegT_DnrJ_EryC1"/>
    <property type="match status" value="1"/>
</dbReference>
<dbReference type="PANTHER" id="PTHR30244:SF34">
    <property type="entry name" value="DTDP-4-AMINO-4,6-DIDEOXYGALACTOSE TRANSAMINASE"/>
    <property type="match status" value="1"/>
</dbReference>
<gene>
    <name evidence="2" type="ORF">A3A79_04995</name>
</gene>
<evidence type="ECO:0008006" key="4">
    <source>
        <dbReference type="Google" id="ProtNLM"/>
    </source>
</evidence>
<dbReference type="GO" id="GO:0000271">
    <property type="term" value="P:polysaccharide biosynthetic process"/>
    <property type="evidence" value="ECO:0007669"/>
    <property type="project" value="TreeGrafter"/>
</dbReference>
<dbReference type="GO" id="GO:0008483">
    <property type="term" value="F:transaminase activity"/>
    <property type="evidence" value="ECO:0007669"/>
    <property type="project" value="TreeGrafter"/>
</dbReference>
<dbReference type="EMBL" id="MFJV01000001">
    <property type="protein sequence ID" value="OGG24512.1"/>
    <property type="molecule type" value="Genomic_DNA"/>
</dbReference>
<evidence type="ECO:0000313" key="3">
    <source>
        <dbReference type="Proteomes" id="UP000178759"/>
    </source>
</evidence>
<dbReference type="AlphaFoldDB" id="A0A1F6AJ71"/>
<dbReference type="InterPro" id="IPR015424">
    <property type="entry name" value="PyrdxlP-dep_Trfase"/>
</dbReference>
<dbReference type="Gene3D" id="3.40.640.10">
    <property type="entry name" value="Type I PLP-dependent aspartate aminotransferase-like (Major domain)"/>
    <property type="match status" value="1"/>
</dbReference>
<organism evidence="2 3">
    <name type="scientific">Candidatus Gottesmanbacteria bacterium RIFCSPLOWO2_01_FULL_43_11b</name>
    <dbReference type="NCBI Taxonomy" id="1798392"/>
    <lineage>
        <taxon>Bacteria</taxon>
        <taxon>Candidatus Gottesmaniibacteriota</taxon>
    </lineage>
</organism>